<dbReference type="AlphaFoldDB" id="A0AAN9AF11"/>
<dbReference type="EMBL" id="JAXCGZ010002103">
    <property type="protein sequence ID" value="KAK7084415.1"/>
    <property type="molecule type" value="Genomic_DNA"/>
</dbReference>
<gene>
    <name evidence="1" type="ORF">SK128_007426</name>
</gene>
<organism evidence="1 2">
    <name type="scientific">Halocaridina rubra</name>
    <name type="common">Hawaiian red shrimp</name>
    <dbReference type="NCBI Taxonomy" id="373956"/>
    <lineage>
        <taxon>Eukaryota</taxon>
        <taxon>Metazoa</taxon>
        <taxon>Ecdysozoa</taxon>
        <taxon>Arthropoda</taxon>
        <taxon>Crustacea</taxon>
        <taxon>Multicrustacea</taxon>
        <taxon>Malacostraca</taxon>
        <taxon>Eumalacostraca</taxon>
        <taxon>Eucarida</taxon>
        <taxon>Decapoda</taxon>
        <taxon>Pleocyemata</taxon>
        <taxon>Caridea</taxon>
        <taxon>Atyoidea</taxon>
        <taxon>Atyidae</taxon>
        <taxon>Halocaridina</taxon>
    </lineage>
</organism>
<dbReference type="Proteomes" id="UP001381693">
    <property type="component" value="Unassembled WGS sequence"/>
</dbReference>
<evidence type="ECO:0000313" key="2">
    <source>
        <dbReference type="Proteomes" id="UP001381693"/>
    </source>
</evidence>
<name>A0AAN9AF11_HALRR</name>
<accession>A0AAN9AF11</accession>
<proteinExistence type="predicted"/>
<sequence>MEVNASKQIGTVHIHCWNFVVGENTCQADLSAGTLGWLFVSVTCDCSYLVAEWICLPVIGQCDPSLTPYYRRNSCDRASKNISVFIRTAVSVMAFRKQPHRSLKYYREEITLSFFLSF</sequence>
<protein>
    <submittedName>
        <fullName evidence="1">Uncharacterized protein</fullName>
    </submittedName>
</protein>
<keyword evidence="2" id="KW-1185">Reference proteome</keyword>
<comment type="caution">
    <text evidence="1">The sequence shown here is derived from an EMBL/GenBank/DDBJ whole genome shotgun (WGS) entry which is preliminary data.</text>
</comment>
<evidence type="ECO:0000313" key="1">
    <source>
        <dbReference type="EMBL" id="KAK7084415.1"/>
    </source>
</evidence>
<reference evidence="1 2" key="1">
    <citation type="submission" date="2023-11" db="EMBL/GenBank/DDBJ databases">
        <title>Halocaridina rubra genome assembly.</title>
        <authorList>
            <person name="Smith C."/>
        </authorList>
    </citation>
    <scope>NUCLEOTIDE SEQUENCE [LARGE SCALE GENOMIC DNA]</scope>
    <source>
        <strain evidence="1">EP-1</strain>
        <tissue evidence="1">Whole</tissue>
    </source>
</reference>